<dbReference type="EMBL" id="JAPFFF010000013">
    <property type="protein sequence ID" value="KAK8871630.1"/>
    <property type="molecule type" value="Genomic_DNA"/>
</dbReference>
<reference evidence="1 2" key="1">
    <citation type="submission" date="2024-04" db="EMBL/GenBank/DDBJ databases">
        <title>Tritrichomonas musculus Genome.</title>
        <authorList>
            <person name="Alves-Ferreira E."/>
            <person name="Grigg M."/>
            <person name="Lorenzi H."/>
            <person name="Galac M."/>
        </authorList>
    </citation>
    <scope>NUCLEOTIDE SEQUENCE [LARGE SCALE GENOMIC DNA]</scope>
    <source>
        <strain evidence="1 2">EAF2021</strain>
    </source>
</reference>
<dbReference type="Proteomes" id="UP001470230">
    <property type="component" value="Unassembled WGS sequence"/>
</dbReference>
<gene>
    <name evidence="1" type="ORF">M9Y10_007365</name>
</gene>
<organism evidence="1 2">
    <name type="scientific">Tritrichomonas musculus</name>
    <dbReference type="NCBI Taxonomy" id="1915356"/>
    <lineage>
        <taxon>Eukaryota</taxon>
        <taxon>Metamonada</taxon>
        <taxon>Parabasalia</taxon>
        <taxon>Tritrichomonadida</taxon>
        <taxon>Tritrichomonadidae</taxon>
        <taxon>Tritrichomonas</taxon>
    </lineage>
</organism>
<accession>A0ABR2J3K3</accession>
<comment type="caution">
    <text evidence="1">The sequence shown here is derived from an EMBL/GenBank/DDBJ whole genome shotgun (WGS) entry which is preliminary data.</text>
</comment>
<sequence>MINPKKYYSRKVSCMRNEMDRLLAPGQSNIDQSYMNDQLRVHLNFIDQYRIKEYPNISQTLHEHGFRAIDEQTLIKEYQSYRISQGPSFTLLKPRELKKANSGQRNIILVRLALEFSCDFLDFVKNFISSHQIGKFNEILESNEQLSLISKLKFHVDYLLLYKTRNEPKPALEIIENLNDILIESDRMFQYTISEEESISINFDEEPNFFY</sequence>
<evidence type="ECO:0000313" key="1">
    <source>
        <dbReference type="EMBL" id="KAK8871630.1"/>
    </source>
</evidence>
<proteinExistence type="predicted"/>
<keyword evidence="2" id="KW-1185">Reference proteome</keyword>
<name>A0ABR2J3K3_9EUKA</name>
<protein>
    <submittedName>
        <fullName evidence="1">Uncharacterized protein</fullName>
    </submittedName>
</protein>
<evidence type="ECO:0000313" key="2">
    <source>
        <dbReference type="Proteomes" id="UP001470230"/>
    </source>
</evidence>